<dbReference type="RefSeq" id="WP_028748395.1">
    <property type="nucleotide sequence ID" value="NZ_LNCD01000014.1"/>
</dbReference>
<name>A0A109K1P2_9HYPH</name>
<evidence type="ECO:0000313" key="2">
    <source>
        <dbReference type="Proteomes" id="UP000068164"/>
    </source>
</evidence>
<accession>A0A109K1P2</accession>
<proteinExistence type="predicted"/>
<evidence type="ECO:0000313" key="1">
    <source>
        <dbReference type="EMBL" id="KWV59172.1"/>
    </source>
</evidence>
<dbReference type="EMBL" id="LNCD01000014">
    <property type="protein sequence ID" value="KWV59172.1"/>
    <property type="molecule type" value="Genomic_DNA"/>
</dbReference>
<comment type="caution">
    <text evidence="1">The sequence shown here is derived from an EMBL/GenBank/DDBJ whole genome shotgun (WGS) entry which is preliminary data.</text>
</comment>
<sequence>MCDQTSDPTLAAEVCCNLISSYLAGHEAVKWSDVQDALNAALKAFDLPETPIAELEERDR</sequence>
<protein>
    <submittedName>
        <fullName evidence="1">Uncharacterized protein</fullName>
    </submittedName>
</protein>
<dbReference type="OrthoDB" id="7596193at2"/>
<dbReference type="Proteomes" id="UP000068164">
    <property type="component" value="Unassembled WGS sequence"/>
</dbReference>
<keyword evidence="2" id="KW-1185">Reference proteome</keyword>
<organism evidence="1 2">
    <name type="scientific">Rhizobium altiplani</name>
    <dbReference type="NCBI Taxonomy" id="1864509"/>
    <lineage>
        <taxon>Bacteria</taxon>
        <taxon>Pseudomonadati</taxon>
        <taxon>Pseudomonadota</taxon>
        <taxon>Alphaproteobacteria</taxon>
        <taxon>Hyphomicrobiales</taxon>
        <taxon>Rhizobiaceae</taxon>
        <taxon>Rhizobium/Agrobacterium group</taxon>
        <taxon>Rhizobium</taxon>
    </lineage>
</organism>
<dbReference type="AlphaFoldDB" id="A0A109K1P2"/>
<gene>
    <name evidence="1" type="ORF">AS026_29155</name>
</gene>
<reference evidence="1 2" key="1">
    <citation type="submission" date="2015-11" db="EMBL/GenBank/DDBJ databases">
        <title>Draft Genome Sequence of the Strain BR 10423 (Rhizobium sp.) isolated from nodules of Mimosa pudica.</title>
        <authorList>
            <person name="Barauna A.C."/>
            <person name="Zilli J.E."/>
            <person name="Simoes-Araujo J.L."/>
            <person name="Reis V.M."/>
            <person name="James E.K."/>
            <person name="Reis F.B.Jr."/>
            <person name="Rouws L.F."/>
            <person name="Passos S.R."/>
            <person name="Gois S.R."/>
        </authorList>
    </citation>
    <scope>NUCLEOTIDE SEQUENCE [LARGE SCALE GENOMIC DNA]</scope>
    <source>
        <strain evidence="1 2">BR10423</strain>
    </source>
</reference>